<gene>
    <name evidence="3" type="ORF">AV942_12370</name>
    <name evidence="4" type="ORF">BM524_11145</name>
</gene>
<dbReference type="EMBL" id="CP013928">
    <property type="protein sequence ID" value="AMJ79031.1"/>
    <property type="molecule type" value="Genomic_DNA"/>
</dbReference>
<dbReference type="InterPro" id="IPR019180">
    <property type="entry name" value="Oxidoreductase-like_N"/>
</dbReference>
<dbReference type="RefSeq" id="WP_012518461.1">
    <property type="nucleotide sequence ID" value="NZ_CAKMLI010000018.1"/>
</dbReference>
<evidence type="ECO:0000313" key="3">
    <source>
        <dbReference type="EMBL" id="AMJ79031.1"/>
    </source>
</evidence>
<proteinExistence type="predicted"/>
<feature type="region of interest" description="Disordered" evidence="1">
    <location>
        <begin position="40"/>
        <end position="61"/>
    </location>
</feature>
<reference evidence="3 5" key="1">
    <citation type="submission" date="2015-12" db="EMBL/GenBank/DDBJ databases">
        <title>Intraspecies pangenome expansion in the marine bacterium Alteromonas.</title>
        <authorList>
            <person name="Lopez-Perez M."/>
            <person name="Rodriguez-Valera F."/>
        </authorList>
    </citation>
    <scope>NUCLEOTIDE SEQUENCE [LARGE SCALE GENOMIC DNA]</scope>
    <source>
        <strain evidence="3 5">UM8</strain>
    </source>
</reference>
<dbReference type="AlphaFoldDB" id="A0AAC9JB48"/>
<name>A0AAC9JB48_9ALTE</name>
<feature type="domain" description="Oxidoreductase-like" evidence="2">
    <location>
        <begin position="3"/>
        <end position="44"/>
    </location>
</feature>
<dbReference type="Pfam" id="PF09791">
    <property type="entry name" value="Oxidored-like"/>
    <property type="match status" value="1"/>
</dbReference>
<dbReference type="EMBL" id="CP018024">
    <property type="protein sequence ID" value="APD90306.1"/>
    <property type="molecule type" value="Genomic_DNA"/>
</dbReference>
<dbReference type="Proteomes" id="UP000061468">
    <property type="component" value="Chromosome"/>
</dbReference>
<evidence type="ECO:0000313" key="4">
    <source>
        <dbReference type="EMBL" id="APD90306.1"/>
    </source>
</evidence>
<organism evidence="4 6">
    <name type="scientific">Alteromonas mediterranea</name>
    <dbReference type="NCBI Taxonomy" id="314275"/>
    <lineage>
        <taxon>Bacteria</taxon>
        <taxon>Pseudomonadati</taxon>
        <taxon>Pseudomonadota</taxon>
        <taxon>Gammaproteobacteria</taxon>
        <taxon>Alteromonadales</taxon>
        <taxon>Alteromonadaceae</taxon>
        <taxon>Alteromonas/Salinimonas group</taxon>
        <taxon>Alteromonas</taxon>
    </lineage>
</organism>
<reference evidence="4 6" key="2">
    <citation type="submission" date="2016-11" db="EMBL/GenBank/DDBJ databases">
        <title>Networking in microbes: conjugative elements and plasmids in the genus Alteromonas.</title>
        <authorList>
            <person name="Lopez-Perez M."/>
            <person name="Ramon-Marco N."/>
            <person name="Rodriguez-Valera F."/>
        </authorList>
    </citation>
    <scope>NUCLEOTIDE SEQUENCE [LARGE SCALE GENOMIC DNA]</scope>
    <source>
        <strain evidence="4 6">CP48</strain>
    </source>
</reference>
<evidence type="ECO:0000259" key="2">
    <source>
        <dbReference type="Pfam" id="PF09791"/>
    </source>
</evidence>
<evidence type="ECO:0000313" key="6">
    <source>
        <dbReference type="Proteomes" id="UP000182101"/>
    </source>
</evidence>
<sequence length="61" mass="6936">MATLPEEPEKPLRDDCCGGGACCPCIWDVYYEKLDKWREAKKAQEESQQQPSDTSQLDKGE</sequence>
<dbReference type="OMA" id="RDDCCGG"/>
<dbReference type="Proteomes" id="UP000182101">
    <property type="component" value="Chromosome"/>
</dbReference>
<protein>
    <recommendedName>
        <fullName evidence="2">Oxidoreductase-like domain-containing protein</fullName>
    </recommendedName>
</protein>
<accession>A0AAC9JB48</accession>
<evidence type="ECO:0000256" key="1">
    <source>
        <dbReference type="SAM" id="MobiDB-lite"/>
    </source>
</evidence>
<evidence type="ECO:0000313" key="5">
    <source>
        <dbReference type="Proteomes" id="UP000061468"/>
    </source>
</evidence>